<dbReference type="GO" id="GO:0000272">
    <property type="term" value="P:polysaccharide catabolic process"/>
    <property type="evidence" value="ECO:0007669"/>
    <property type="project" value="UniProtKB-KW"/>
</dbReference>
<evidence type="ECO:0000313" key="13">
    <source>
        <dbReference type="Proteomes" id="UP000769528"/>
    </source>
</evidence>
<keyword evidence="5" id="KW-0146">Chitin degradation</keyword>
<evidence type="ECO:0000259" key="11">
    <source>
        <dbReference type="PROSITE" id="PS51910"/>
    </source>
</evidence>
<evidence type="ECO:0000256" key="5">
    <source>
        <dbReference type="ARBA" id="ARBA00023024"/>
    </source>
</evidence>
<dbReference type="EC" id="3.2.1.14" evidence="2"/>
<evidence type="ECO:0000256" key="2">
    <source>
        <dbReference type="ARBA" id="ARBA00012729"/>
    </source>
</evidence>
<dbReference type="AlphaFoldDB" id="A0A9P8THG9"/>
<evidence type="ECO:0000256" key="4">
    <source>
        <dbReference type="ARBA" id="ARBA00022801"/>
    </source>
</evidence>
<comment type="caution">
    <text evidence="12">The sequence shown here is derived from an EMBL/GenBank/DDBJ whole genome shotgun (WGS) entry which is preliminary data.</text>
</comment>
<name>A0A9P8THG9_9ASCO</name>
<dbReference type="EMBL" id="JAEUBF010000394">
    <property type="protein sequence ID" value="KAH3678979.1"/>
    <property type="molecule type" value="Genomic_DNA"/>
</dbReference>
<dbReference type="PROSITE" id="PS51910">
    <property type="entry name" value="GH18_2"/>
    <property type="match status" value="1"/>
</dbReference>
<feature type="domain" description="GH18" evidence="11">
    <location>
        <begin position="27"/>
        <end position="313"/>
    </location>
</feature>
<protein>
    <recommendedName>
        <fullName evidence="2">chitinase</fullName>
        <ecNumber evidence="2">3.2.1.14</ecNumber>
    </recommendedName>
</protein>
<keyword evidence="6" id="KW-0119">Carbohydrate metabolism</keyword>
<feature type="signal peptide" evidence="10">
    <location>
        <begin position="1"/>
        <end position="19"/>
    </location>
</feature>
<evidence type="ECO:0000256" key="9">
    <source>
        <dbReference type="SAM" id="MobiDB-lite"/>
    </source>
</evidence>
<dbReference type="PANTHER" id="PTHR45708:SF49">
    <property type="entry name" value="ENDOCHITINASE"/>
    <property type="match status" value="1"/>
</dbReference>
<reference evidence="12" key="2">
    <citation type="submission" date="2021-01" db="EMBL/GenBank/DDBJ databases">
        <authorList>
            <person name="Schikora-Tamarit M.A."/>
        </authorList>
    </citation>
    <scope>NUCLEOTIDE SEQUENCE</scope>
    <source>
        <strain evidence="12">CBS6341</strain>
    </source>
</reference>
<keyword evidence="8" id="KW-0624">Polysaccharide degradation</keyword>
<gene>
    <name evidence="12" type="ORF">WICMUC_001293</name>
</gene>
<dbReference type="Gene3D" id="3.20.20.80">
    <property type="entry name" value="Glycosidases"/>
    <property type="match status" value="1"/>
</dbReference>
<evidence type="ECO:0000256" key="8">
    <source>
        <dbReference type="ARBA" id="ARBA00023326"/>
    </source>
</evidence>
<keyword evidence="7" id="KW-0326">Glycosidase</keyword>
<dbReference type="GO" id="GO:0008061">
    <property type="term" value="F:chitin binding"/>
    <property type="evidence" value="ECO:0007669"/>
    <property type="project" value="UniProtKB-KW"/>
</dbReference>
<dbReference type="OrthoDB" id="6020543at2759"/>
<evidence type="ECO:0000256" key="3">
    <source>
        <dbReference type="ARBA" id="ARBA00022669"/>
    </source>
</evidence>
<evidence type="ECO:0000256" key="6">
    <source>
        <dbReference type="ARBA" id="ARBA00023277"/>
    </source>
</evidence>
<dbReference type="GO" id="GO:0005576">
    <property type="term" value="C:extracellular region"/>
    <property type="evidence" value="ECO:0007669"/>
    <property type="project" value="TreeGrafter"/>
</dbReference>
<dbReference type="InterPro" id="IPR045321">
    <property type="entry name" value="Cts1-like"/>
</dbReference>
<evidence type="ECO:0000313" key="12">
    <source>
        <dbReference type="EMBL" id="KAH3678979.1"/>
    </source>
</evidence>
<proteinExistence type="predicted"/>
<feature type="region of interest" description="Disordered" evidence="9">
    <location>
        <begin position="346"/>
        <end position="494"/>
    </location>
</feature>
<organism evidence="12 13">
    <name type="scientific">Wickerhamomyces mucosus</name>
    <dbReference type="NCBI Taxonomy" id="1378264"/>
    <lineage>
        <taxon>Eukaryota</taxon>
        <taxon>Fungi</taxon>
        <taxon>Dikarya</taxon>
        <taxon>Ascomycota</taxon>
        <taxon>Saccharomycotina</taxon>
        <taxon>Saccharomycetes</taxon>
        <taxon>Phaffomycetales</taxon>
        <taxon>Wickerhamomycetaceae</taxon>
        <taxon>Wickerhamomyces</taxon>
    </lineage>
</organism>
<dbReference type="CDD" id="cd02877">
    <property type="entry name" value="GH18_hevamine_XipI_class_III"/>
    <property type="match status" value="1"/>
</dbReference>
<keyword evidence="4" id="KW-0378">Hydrolase</keyword>
<dbReference type="PROSITE" id="PS01095">
    <property type="entry name" value="GH18_1"/>
    <property type="match status" value="1"/>
</dbReference>
<dbReference type="InterPro" id="IPR001579">
    <property type="entry name" value="Glyco_hydro_18_chit_AS"/>
</dbReference>
<dbReference type="InterPro" id="IPR017853">
    <property type="entry name" value="GH"/>
</dbReference>
<evidence type="ECO:0000256" key="7">
    <source>
        <dbReference type="ARBA" id="ARBA00023295"/>
    </source>
</evidence>
<dbReference type="PANTHER" id="PTHR45708">
    <property type="entry name" value="ENDOCHITINASE"/>
    <property type="match status" value="1"/>
</dbReference>
<accession>A0A9P8THG9</accession>
<sequence>MKFFQTLTAVSGLLSTVYAAFDANSNQNVVLYWGQASAGSQQDLSYYCESDDVDIIVLAFMSTFPGTDDVPTLNFASACTDTFSNGLLKCDQIATDIQTCQSNGKKVLLSMGGSAGSYGFADDDSAEEFATTLWNLFGEGESDTKPFGDTLIDGFDFDIENNLSTGYAALAGKLRTYFASGSKTYYLSAAPQCVYPDASVGDLLESTDIDFAFVQFYNNYCNVDKQFNWDTWSSYASTVSPNSNIKLYLGLPGSSTAAGSGYVDIDTIKSTLESIGSDSHFGGIMLWDASQGFTNTVNGETFVAAIKNALTSIVTGTSSTSSSTASNSLVTSSVLTSTTVITSSNTASRSTSSTSSTSTSYTSTSSTSTSSTSTSSTSTSSTSSTSTSSTSTSSTSTSSTSSTSTSSTSTSSTSTSSTSSTSTSSTSTSSTSTSSTSSTSTSSTSTSSTSTSSTSASTSANLTPTTSLPTLTSSSTPSLSSTSTLVPASTSTSAITPTEILSESVLLPNIAANITPTNHLSALESSTVISNASNEISEFIEVTTNTFVSGPSTLSTIVTSSVKKQSTVSSRITSPVSTSSTSSGIISGCSSLSGDDKVLCLNAQYKAGQFSGSPNSCTNGDISCTADGSLASCNWGSWVVESCATGTSCYAYTSNGEVFTGCNFSQNYKRSLEHSHHDHI</sequence>
<dbReference type="SUPFAM" id="SSF51445">
    <property type="entry name" value="(Trans)glycosidases"/>
    <property type="match status" value="1"/>
</dbReference>
<evidence type="ECO:0000256" key="1">
    <source>
        <dbReference type="ARBA" id="ARBA00000822"/>
    </source>
</evidence>
<dbReference type="GO" id="GO:0008843">
    <property type="term" value="F:endochitinase activity"/>
    <property type="evidence" value="ECO:0007669"/>
    <property type="project" value="UniProtKB-EC"/>
</dbReference>
<dbReference type="InterPro" id="IPR001223">
    <property type="entry name" value="Glyco_hydro18_cat"/>
</dbReference>
<dbReference type="Proteomes" id="UP000769528">
    <property type="component" value="Unassembled WGS sequence"/>
</dbReference>
<dbReference type="GO" id="GO:0006032">
    <property type="term" value="P:chitin catabolic process"/>
    <property type="evidence" value="ECO:0007669"/>
    <property type="project" value="UniProtKB-KW"/>
</dbReference>
<dbReference type="InterPro" id="IPR050542">
    <property type="entry name" value="Glycosyl_Hydrlase18_Chitinase"/>
</dbReference>
<comment type="catalytic activity">
    <reaction evidence="1">
        <text>Random endo-hydrolysis of N-acetyl-beta-D-glucosaminide (1-&gt;4)-beta-linkages in chitin and chitodextrins.</text>
        <dbReference type="EC" id="3.2.1.14"/>
    </reaction>
</comment>
<keyword evidence="3" id="KW-0147">Chitin-binding</keyword>
<evidence type="ECO:0000256" key="10">
    <source>
        <dbReference type="SAM" id="SignalP"/>
    </source>
</evidence>
<keyword evidence="13" id="KW-1185">Reference proteome</keyword>
<reference evidence="12" key="1">
    <citation type="journal article" date="2021" name="Open Biol.">
        <title>Shared evolutionary footprints suggest mitochondrial oxidative damage underlies multiple complex I losses in fungi.</title>
        <authorList>
            <person name="Schikora-Tamarit M.A."/>
            <person name="Marcet-Houben M."/>
            <person name="Nosek J."/>
            <person name="Gabaldon T."/>
        </authorList>
    </citation>
    <scope>NUCLEOTIDE SEQUENCE</scope>
    <source>
        <strain evidence="12">CBS6341</strain>
    </source>
</reference>
<keyword evidence="10" id="KW-0732">Signal</keyword>
<feature type="chain" id="PRO_5040470878" description="chitinase" evidence="10">
    <location>
        <begin position="20"/>
        <end position="680"/>
    </location>
</feature>